<evidence type="ECO:0000256" key="1">
    <source>
        <dbReference type="ARBA" id="ARBA00005395"/>
    </source>
</evidence>
<evidence type="ECO:0000256" key="3">
    <source>
        <dbReference type="ARBA" id="ARBA00022679"/>
    </source>
</evidence>
<comment type="function">
    <text evidence="5">Acetylates the N-terminal alanine of ribosomal protein bS18.</text>
</comment>
<dbReference type="eggNOG" id="COG0456">
    <property type="taxonomic scope" value="Bacteria"/>
</dbReference>
<comment type="catalytic activity">
    <reaction evidence="5">
        <text>N-terminal L-alanyl-[ribosomal protein bS18] + acetyl-CoA = N-terminal N(alpha)-acetyl-L-alanyl-[ribosomal protein bS18] + CoA + H(+)</text>
        <dbReference type="Rhea" id="RHEA:43756"/>
        <dbReference type="Rhea" id="RHEA-COMP:10676"/>
        <dbReference type="Rhea" id="RHEA-COMP:10677"/>
        <dbReference type="ChEBI" id="CHEBI:15378"/>
        <dbReference type="ChEBI" id="CHEBI:57287"/>
        <dbReference type="ChEBI" id="CHEBI:57288"/>
        <dbReference type="ChEBI" id="CHEBI:64718"/>
        <dbReference type="ChEBI" id="CHEBI:83683"/>
        <dbReference type="EC" id="2.3.1.266"/>
    </reaction>
</comment>
<dbReference type="Pfam" id="PF00583">
    <property type="entry name" value="Acetyltransf_1"/>
    <property type="match status" value="1"/>
</dbReference>
<dbReference type="SUPFAM" id="SSF55729">
    <property type="entry name" value="Acyl-CoA N-acyltransferases (Nat)"/>
    <property type="match status" value="1"/>
</dbReference>
<dbReference type="Proteomes" id="UP000009047">
    <property type="component" value="Chromosome"/>
</dbReference>
<dbReference type="CDD" id="cd04301">
    <property type="entry name" value="NAT_SF"/>
    <property type="match status" value="1"/>
</dbReference>
<comment type="similarity">
    <text evidence="1 5">Belongs to the acetyltransferase family. RimI subfamily.</text>
</comment>
<dbReference type="EC" id="2.3.1.266" evidence="5"/>
<dbReference type="GO" id="GO:0008999">
    <property type="term" value="F:protein-N-terminal-alanine acetyltransferase activity"/>
    <property type="evidence" value="ECO:0007669"/>
    <property type="project" value="UniProtKB-EC"/>
</dbReference>
<dbReference type="GO" id="GO:0005737">
    <property type="term" value="C:cytoplasm"/>
    <property type="evidence" value="ECO:0007669"/>
    <property type="project" value="UniProtKB-SubCell"/>
</dbReference>
<dbReference type="InterPro" id="IPR050680">
    <property type="entry name" value="YpeA/RimI_acetyltransf"/>
</dbReference>
<dbReference type="HOGENOM" id="CLU_013985_23_1_7"/>
<evidence type="ECO:0000313" key="7">
    <source>
        <dbReference type="EMBL" id="ADK85331.1"/>
    </source>
</evidence>
<organism evidence="7 8">
    <name type="scientific">Desulfarculus baarsii (strain ATCC 33931 / DSM 2075 / LMG 7858 / VKM B-1802 / 2st14)</name>
    <dbReference type="NCBI Taxonomy" id="644282"/>
    <lineage>
        <taxon>Bacteria</taxon>
        <taxon>Pseudomonadati</taxon>
        <taxon>Thermodesulfobacteriota</taxon>
        <taxon>Desulfarculia</taxon>
        <taxon>Desulfarculales</taxon>
        <taxon>Desulfarculaceae</taxon>
        <taxon>Desulfarculus</taxon>
    </lineage>
</organism>
<protein>
    <recommendedName>
        <fullName evidence="5">[Ribosomal protein bS18]-alanine N-acetyltransferase</fullName>
        <ecNumber evidence="5">2.3.1.266</ecNumber>
    </recommendedName>
</protein>
<gene>
    <name evidence="7" type="ordered locus">Deba_1966</name>
</gene>
<reference evidence="7 8" key="1">
    <citation type="journal article" date="2010" name="Stand. Genomic Sci.">
        <title>Complete genome sequence of Desulfarculus baarsii type strain (2st14).</title>
        <authorList>
            <person name="Sun H."/>
            <person name="Spring S."/>
            <person name="Lapidus A."/>
            <person name="Davenport K."/>
            <person name="Del Rio T.G."/>
            <person name="Tice H."/>
            <person name="Nolan M."/>
            <person name="Copeland A."/>
            <person name="Cheng J.F."/>
            <person name="Lucas S."/>
            <person name="Tapia R."/>
            <person name="Goodwin L."/>
            <person name="Pitluck S."/>
            <person name="Ivanova N."/>
            <person name="Pagani I."/>
            <person name="Mavromatis K."/>
            <person name="Ovchinnikova G."/>
            <person name="Pati A."/>
            <person name="Chen A."/>
            <person name="Palaniappan K."/>
            <person name="Hauser L."/>
            <person name="Chang Y.J."/>
            <person name="Jeffries C.D."/>
            <person name="Detter J.C."/>
            <person name="Han C."/>
            <person name="Rohde M."/>
            <person name="Brambilla E."/>
            <person name="Goker M."/>
            <person name="Woyke T."/>
            <person name="Bristow J."/>
            <person name="Eisen J.A."/>
            <person name="Markowitz V."/>
            <person name="Hugenholtz P."/>
            <person name="Kyrpides N.C."/>
            <person name="Klenk H.P."/>
            <person name="Land M."/>
        </authorList>
    </citation>
    <scope>NUCLEOTIDE SEQUENCE [LARGE SCALE GENOMIC DNA]</scope>
    <source>
        <strain evidence="8">ATCC 33931 / DSM 2075 / LMG 7858 / VKM B-1802 / 2st14</strain>
    </source>
</reference>
<keyword evidence="4" id="KW-0012">Acyltransferase</keyword>
<dbReference type="EMBL" id="CP002085">
    <property type="protein sequence ID" value="ADK85331.1"/>
    <property type="molecule type" value="Genomic_DNA"/>
</dbReference>
<evidence type="ECO:0000256" key="2">
    <source>
        <dbReference type="ARBA" id="ARBA00022490"/>
    </source>
</evidence>
<feature type="domain" description="N-acetyltransferase" evidence="6">
    <location>
        <begin position="1"/>
        <end position="147"/>
    </location>
</feature>
<evidence type="ECO:0000313" key="8">
    <source>
        <dbReference type="Proteomes" id="UP000009047"/>
    </source>
</evidence>
<keyword evidence="3" id="KW-0808">Transferase</keyword>
<proteinExistence type="inferred from homology"/>
<dbReference type="PANTHER" id="PTHR43420:SF44">
    <property type="entry name" value="ACETYLTRANSFERASE YPEA"/>
    <property type="match status" value="1"/>
</dbReference>
<dbReference type="InterPro" id="IPR016181">
    <property type="entry name" value="Acyl_CoA_acyltransferase"/>
</dbReference>
<dbReference type="STRING" id="644282.Deba_1966"/>
<dbReference type="PROSITE" id="PS51186">
    <property type="entry name" value="GNAT"/>
    <property type="match status" value="1"/>
</dbReference>
<evidence type="ECO:0000259" key="6">
    <source>
        <dbReference type="PROSITE" id="PS51186"/>
    </source>
</evidence>
<accession>E1QL66</accession>
<dbReference type="NCBIfam" id="TIGR01575">
    <property type="entry name" value="rimI"/>
    <property type="match status" value="1"/>
</dbReference>
<name>E1QL66_DESB2</name>
<dbReference type="PANTHER" id="PTHR43420">
    <property type="entry name" value="ACETYLTRANSFERASE"/>
    <property type="match status" value="1"/>
</dbReference>
<keyword evidence="8" id="KW-1185">Reference proteome</keyword>
<dbReference type="KEGG" id="dbr:Deba_1966"/>
<keyword evidence="2 5" id="KW-0963">Cytoplasm</keyword>
<dbReference type="InterPro" id="IPR006464">
    <property type="entry name" value="AcTrfase_RimI/Ard1"/>
</dbReference>
<evidence type="ECO:0000256" key="4">
    <source>
        <dbReference type="ARBA" id="ARBA00023315"/>
    </source>
</evidence>
<dbReference type="InterPro" id="IPR000182">
    <property type="entry name" value="GNAT_dom"/>
</dbReference>
<dbReference type="AlphaFoldDB" id="E1QL66"/>
<comment type="subcellular location">
    <subcellularLocation>
        <location evidence="5">Cytoplasm</location>
    </subcellularLocation>
</comment>
<dbReference type="Gene3D" id="3.40.630.30">
    <property type="match status" value="1"/>
</dbReference>
<evidence type="ECO:0000256" key="5">
    <source>
        <dbReference type="RuleBase" id="RU363094"/>
    </source>
</evidence>
<sequence length="155" mass="16975">MTVMGRDHLRQVSAIERASFSAPWPEHFFLAHTLHPNSLPLVALLPPAGLVVGHLIIWLAPGESLAQLQNLAVNEAFRRRGVAGRLLSHGLHLAKRRGAKRMRLEVRAGNRAAALLYERFGFRQTGLLPDYYAAEGEDALVMELALDDGRPAAGA</sequence>